<feature type="active site" description="Charge relay system" evidence="3">
    <location>
        <position position="416"/>
    </location>
</feature>
<feature type="active site" description="Acyl-ester intermediate" evidence="3">
    <location>
        <position position="191"/>
    </location>
</feature>
<evidence type="ECO:0000313" key="6">
    <source>
        <dbReference type="EMBL" id="PHV64891.1"/>
    </source>
</evidence>
<dbReference type="PRINTS" id="PR00878">
    <property type="entry name" value="CHOLNESTRASE"/>
</dbReference>
<evidence type="ECO:0000259" key="5">
    <source>
        <dbReference type="Pfam" id="PF00135"/>
    </source>
</evidence>
<dbReference type="InterPro" id="IPR000997">
    <property type="entry name" value="Cholinesterase"/>
</dbReference>
<dbReference type="SUPFAM" id="SSF53474">
    <property type="entry name" value="alpha/beta-Hydrolases"/>
    <property type="match status" value="1"/>
</dbReference>
<evidence type="ECO:0000256" key="2">
    <source>
        <dbReference type="ARBA" id="ARBA00022801"/>
    </source>
</evidence>
<dbReference type="AlphaFoldDB" id="A0A2G3PGF4"/>
<name>A0A2G3PGF4_WILMA</name>
<dbReference type="EMBL" id="PEBD01000011">
    <property type="protein sequence ID" value="PHV64891.1"/>
    <property type="molecule type" value="Genomic_DNA"/>
</dbReference>
<dbReference type="InterPro" id="IPR019826">
    <property type="entry name" value="Carboxylesterase_B_AS"/>
</dbReference>
<dbReference type="Pfam" id="PF00135">
    <property type="entry name" value="COesterase"/>
    <property type="match status" value="1"/>
</dbReference>
<accession>A0A2G3PGF4</accession>
<comment type="similarity">
    <text evidence="1 4">Belongs to the type-B carboxylesterase/lipase family.</text>
</comment>
<evidence type="ECO:0000256" key="4">
    <source>
        <dbReference type="RuleBase" id="RU361235"/>
    </source>
</evidence>
<dbReference type="PANTHER" id="PTHR11559">
    <property type="entry name" value="CARBOXYLESTERASE"/>
    <property type="match status" value="1"/>
</dbReference>
<protein>
    <recommendedName>
        <fullName evidence="4">Carboxylic ester hydrolase</fullName>
        <ecNumber evidence="4">3.1.1.-</ecNumber>
    </recommendedName>
</protein>
<dbReference type="InterPro" id="IPR029058">
    <property type="entry name" value="AB_hydrolase_fold"/>
</dbReference>
<dbReference type="InterPro" id="IPR050309">
    <property type="entry name" value="Type-B_Carboxylest/Lipase"/>
</dbReference>
<dbReference type="PROSITE" id="PS00122">
    <property type="entry name" value="CARBOXYLESTERASE_B_1"/>
    <property type="match status" value="1"/>
</dbReference>
<evidence type="ECO:0000256" key="3">
    <source>
        <dbReference type="PIRSR" id="PIRSR600997-1"/>
    </source>
</evidence>
<sequence length="499" mass="52999">MAGVDVVVTTHQGAIRGRERAGVASFRGIPYAAAPEGALRFAAPQPAPLGDVDAREWGATVSTPPQRSPEIDRLLPDPVRQGSSALNSSPLNLNVWTPSTTGALPVLVWIHGGGFVTGAGSVTAYDGSALAQRDIVVVTINYRLAVEGFVEVEGCVSNRGLLDQIAALRWVQENIAAFGGDPTAVTVAGESAGAMSVVTLMSMPLARGLFARAIAQSGAGHHVHTPDEAAYISAQLSAELGIPLTNESLSQIPDDRLYAALNAALTTVSSVPGPGGRPLRRLGVQPVVDGDVLPMRPIDAVRVGVGSEVDLLTGTNADEYGLFVAATGLDERLDEAMLAGMVSRLGSDVEALLPAYRTRFPHASPAELFKQLQGDWFFVIPMLRLVTAREAAGRRTFVYEFVWTPETFGGRLGACHTLEVPFVFDTLGDPWGRELRGDAPQAVADTMVEAWVSFVRTGHPGWDAHGSASTVARIDERITTVTDPHRWRLDRWQGLAPVG</sequence>
<comment type="caution">
    <text evidence="6">The sequence shown here is derived from an EMBL/GenBank/DDBJ whole genome shotgun (WGS) entry which is preliminary data.</text>
</comment>
<dbReference type="ESTHER" id="9actn-a0a2g3pgf4">
    <property type="family name" value="Carb_B_Bacteria"/>
</dbReference>
<dbReference type="Gene3D" id="3.40.50.1820">
    <property type="entry name" value="alpha/beta hydrolase"/>
    <property type="match status" value="1"/>
</dbReference>
<gene>
    <name evidence="6" type="ORF">CSW57_21735</name>
</gene>
<reference evidence="6 7" key="1">
    <citation type="submission" date="2017-10" db="EMBL/GenBank/DDBJ databases">
        <title>The draft genome sequence of Williamsia sp. BULT 1.1 isolated from the semi-arid grassland soils from South Africa.</title>
        <authorList>
            <person name="Kabwe M.H."/>
            <person name="Govender N."/>
            <person name="Mutseka Lunga P."/>
            <person name="Vikram S."/>
            <person name="Makhalanyane T.P."/>
        </authorList>
    </citation>
    <scope>NUCLEOTIDE SEQUENCE [LARGE SCALE GENOMIC DNA]</scope>
    <source>
        <strain evidence="6 7">BULT 1.1</strain>
    </source>
</reference>
<dbReference type="InterPro" id="IPR002018">
    <property type="entry name" value="CarbesteraseB"/>
</dbReference>
<evidence type="ECO:0000313" key="7">
    <source>
        <dbReference type="Proteomes" id="UP000225108"/>
    </source>
</evidence>
<dbReference type="EC" id="3.1.1.-" evidence="4"/>
<feature type="active site" description="Charge relay system" evidence="3">
    <location>
        <position position="319"/>
    </location>
</feature>
<evidence type="ECO:0000256" key="1">
    <source>
        <dbReference type="ARBA" id="ARBA00005964"/>
    </source>
</evidence>
<feature type="domain" description="Carboxylesterase type B" evidence="5">
    <location>
        <begin position="6"/>
        <end position="461"/>
    </location>
</feature>
<keyword evidence="2 4" id="KW-0378">Hydrolase</keyword>
<dbReference type="GO" id="GO:0004104">
    <property type="term" value="F:cholinesterase activity"/>
    <property type="evidence" value="ECO:0007669"/>
    <property type="project" value="InterPro"/>
</dbReference>
<dbReference type="Proteomes" id="UP000225108">
    <property type="component" value="Unassembled WGS sequence"/>
</dbReference>
<proteinExistence type="inferred from homology"/>
<organism evidence="6 7">
    <name type="scientific">Williamsia marianensis</name>
    <dbReference type="NCBI Taxonomy" id="85044"/>
    <lineage>
        <taxon>Bacteria</taxon>
        <taxon>Bacillati</taxon>
        <taxon>Actinomycetota</taxon>
        <taxon>Actinomycetes</taxon>
        <taxon>Mycobacteriales</taxon>
        <taxon>Nocardiaceae</taxon>
        <taxon>Williamsia</taxon>
    </lineage>
</organism>